<keyword evidence="1" id="KW-0812">Transmembrane</keyword>
<keyword evidence="1" id="KW-0472">Membrane</keyword>
<feature type="transmembrane region" description="Helical" evidence="1">
    <location>
        <begin position="33"/>
        <end position="51"/>
    </location>
</feature>
<dbReference type="EMBL" id="JAUMIS010000002">
    <property type="protein sequence ID" value="MDO3722903.1"/>
    <property type="molecule type" value="Genomic_DNA"/>
</dbReference>
<evidence type="ECO:0000256" key="1">
    <source>
        <dbReference type="SAM" id="Phobius"/>
    </source>
</evidence>
<dbReference type="Proteomes" id="UP001168640">
    <property type="component" value="Unassembled WGS sequence"/>
</dbReference>
<name>A0ABT8W415_9GAMM</name>
<proteinExistence type="predicted"/>
<organism evidence="2 3">
    <name type="scientific">Marinobacter suaedae</name>
    <dbReference type="NCBI Taxonomy" id="3057675"/>
    <lineage>
        <taxon>Bacteria</taxon>
        <taxon>Pseudomonadati</taxon>
        <taxon>Pseudomonadota</taxon>
        <taxon>Gammaproteobacteria</taxon>
        <taxon>Pseudomonadales</taxon>
        <taxon>Marinobacteraceae</taxon>
        <taxon>Marinobacter</taxon>
    </lineage>
</organism>
<keyword evidence="1" id="KW-1133">Transmembrane helix</keyword>
<evidence type="ECO:0000313" key="2">
    <source>
        <dbReference type="EMBL" id="MDO3722903.1"/>
    </source>
</evidence>
<feature type="transmembrane region" description="Helical" evidence="1">
    <location>
        <begin position="144"/>
        <end position="165"/>
    </location>
</feature>
<evidence type="ECO:0000313" key="3">
    <source>
        <dbReference type="Proteomes" id="UP001168640"/>
    </source>
</evidence>
<feature type="transmembrane region" description="Helical" evidence="1">
    <location>
        <begin position="172"/>
        <end position="191"/>
    </location>
</feature>
<keyword evidence="3" id="KW-1185">Reference proteome</keyword>
<comment type="caution">
    <text evidence="2">The sequence shown here is derived from an EMBL/GenBank/DDBJ whole genome shotgun (WGS) entry which is preliminary data.</text>
</comment>
<accession>A0ABT8W415</accession>
<sequence length="236" mass="26207">MRTDVWTTYSLQDLLMFGPEVYLRLYVRLNQEFWPWQLPVVALGLLVPVLLGRPEASLRRLAWLAIASAWVLSGAGFLLTYYSEINWPAAGFGWAFVVQGVLLAWLGLRSVSQPIFPQGRRFQLVWWLTVVLLPWVTVLESGTVQALAVFGLAPGVTVAATNLVPGALSGRLGWLLVPIPLLWLAFSAATFWSLQVYWLLGLPVAGLVLLVIGYWLSPSPAQSPDRQSAHHDPAHR</sequence>
<gene>
    <name evidence="2" type="ORF">QVZ43_14355</name>
</gene>
<dbReference type="Pfam" id="PF19540">
    <property type="entry name" value="DUF6064"/>
    <property type="match status" value="1"/>
</dbReference>
<reference evidence="2" key="1">
    <citation type="submission" date="2023-07" db="EMBL/GenBank/DDBJ databases">
        <title>Marinobacter sp. chi1 genome sequencing and assembly.</title>
        <authorList>
            <person name="Park S."/>
        </authorList>
    </citation>
    <scope>NUCLEOTIDE SEQUENCE</scope>
    <source>
        <strain evidence="2">Chi1</strain>
    </source>
</reference>
<feature type="transmembrane region" description="Helical" evidence="1">
    <location>
        <begin position="197"/>
        <end position="216"/>
    </location>
</feature>
<feature type="transmembrane region" description="Helical" evidence="1">
    <location>
        <begin position="120"/>
        <end position="138"/>
    </location>
</feature>
<dbReference type="InterPro" id="IPR045708">
    <property type="entry name" value="DUF6064"/>
</dbReference>
<protein>
    <submittedName>
        <fullName evidence="2">DUF6064 family protein</fullName>
    </submittedName>
</protein>
<dbReference type="RefSeq" id="WP_302910489.1">
    <property type="nucleotide sequence ID" value="NZ_JAUMIS010000002.1"/>
</dbReference>
<feature type="transmembrane region" description="Helical" evidence="1">
    <location>
        <begin position="89"/>
        <end position="108"/>
    </location>
</feature>
<feature type="transmembrane region" description="Helical" evidence="1">
    <location>
        <begin position="63"/>
        <end position="83"/>
    </location>
</feature>